<dbReference type="Gene3D" id="2.60.40.720">
    <property type="match status" value="1"/>
</dbReference>
<feature type="compositionally biased region" description="Low complexity" evidence="14">
    <location>
        <begin position="358"/>
        <end position="373"/>
    </location>
</feature>
<feature type="compositionally biased region" description="Low complexity" evidence="14">
    <location>
        <begin position="490"/>
        <end position="505"/>
    </location>
</feature>
<evidence type="ECO:0000256" key="14">
    <source>
        <dbReference type="SAM" id="MobiDB-lite"/>
    </source>
</evidence>
<keyword evidence="7" id="KW-0238">DNA-binding</keyword>
<dbReference type="GO" id="GO:0051262">
    <property type="term" value="P:protein tetramerization"/>
    <property type="evidence" value="ECO:0007669"/>
    <property type="project" value="InterPro"/>
</dbReference>
<dbReference type="InterPro" id="IPR011615">
    <property type="entry name" value="p53_DNA-bd"/>
</dbReference>
<feature type="binding site" evidence="11">
    <location>
        <position position="211"/>
    </location>
    <ligand>
        <name>Zn(2+)</name>
        <dbReference type="ChEBI" id="CHEBI:29105"/>
    </ligand>
</feature>
<evidence type="ECO:0000256" key="13">
    <source>
        <dbReference type="PIRSR" id="PIRSR602117-3"/>
    </source>
</evidence>
<feature type="binding site" evidence="11">
    <location>
        <position position="275"/>
    </location>
    <ligand>
        <name>Zn(2+)</name>
        <dbReference type="ChEBI" id="CHEBI:29105"/>
    </ligand>
</feature>
<feature type="region of interest" description="Disordered" evidence="14">
    <location>
        <begin position="96"/>
        <end position="125"/>
    </location>
</feature>
<feature type="domain" description="p53 DNA-binding" evidence="15">
    <location>
        <begin position="133"/>
        <end position="318"/>
    </location>
</feature>
<evidence type="ECO:0000313" key="17">
    <source>
        <dbReference type="EMBL" id="PFX19935.1"/>
    </source>
</evidence>
<dbReference type="InterPro" id="IPR010991">
    <property type="entry name" value="p53_tetrameristn"/>
</dbReference>
<dbReference type="Proteomes" id="UP000225706">
    <property type="component" value="Unassembled WGS sequence"/>
</dbReference>
<dbReference type="GO" id="GO:0000981">
    <property type="term" value="F:DNA-binding transcription factor activity, RNA polymerase II-specific"/>
    <property type="evidence" value="ECO:0007669"/>
    <property type="project" value="TreeGrafter"/>
</dbReference>
<dbReference type="InterPro" id="IPR008967">
    <property type="entry name" value="p53-like_TF_DNA-bd_sf"/>
</dbReference>
<keyword evidence="18" id="KW-1185">Reference proteome</keyword>
<reference evidence="18" key="1">
    <citation type="journal article" date="2017" name="bioRxiv">
        <title>Comparative analysis of the genomes of Stylophora pistillata and Acropora digitifera provides evidence for extensive differences between species of corals.</title>
        <authorList>
            <person name="Voolstra C.R."/>
            <person name="Li Y."/>
            <person name="Liew Y.J."/>
            <person name="Baumgarten S."/>
            <person name="Zoccola D."/>
            <person name="Flot J.-F."/>
            <person name="Tambutte S."/>
            <person name="Allemand D."/>
            <person name="Aranda M."/>
        </authorList>
    </citation>
    <scope>NUCLEOTIDE SEQUENCE [LARGE SCALE GENOMIC DNA]</scope>
</reference>
<feature type="binding site" evidence="11">
    <location>
        <position position="271"/>
    </location>
    <ligand>
        <name>Zn(2+)</name>
        <dbReference type="ChEBI" id="CHEBI:29105"/>
    </ligand>
</feature>
<evidence type="ECO:0000256" key="7">
    <source>
        <dbReference type="ARBA" id="ARBA00023125"/>
    </source>
</evidence>
<evidence type="ECO:0000256" key="9">
    <source>
        <dbReference type="ARBA" id="ARBA00023163"/>
    </source>
</evidence>
<dbReference type="Pfam" id="PF07710">
    <property type="entry name" value="P53_tetramer"/>
    <property type="match status" value="1"/>
</dbReference>
<evidence type="ECO:0000256" key="6">
    <source>
        <dbReference type="ARBA" id="ARBA00023015"/>
    </source>
</evidence>
<dbReference type="InterPro" id="IPR036674">
    <property type="entry name" value="p53_tetramer_sf"/>
</dbReference>
<dbReference type="STRING" id="50429.A0A2B4RUK1"/>
<dbReference type="InterPro" id="IPR012346">
    <property type="entry name" value="p53/RUNT-type_TF_DNA-bd_sf"/>
</dbReference>
<dbReference type="GO" id="GO:0005634">
    <property type="term" value="C:nucleus"/>
    <property type="evidence" value="ECO:0007669"/>
    <property type="project" value="UniProtKB-SubCell"/>
</dbReference>
<accession>A0A2B4RUK1</accession>
<dbReference type="PRINTS" id="PR00386">
    <property type="entry name" value="P53SUPPRESSR"/>
</dbReference>
<dbReference type="AlphaFoldDB" id="A0A2B4RUK1"/>
<evidence type="ECO:0000259" key="16">
    <source>
        <dbReference type="Pfam" id="PF07710"/>
    </source>
</evidence>
<dbReference type="PANTHER" id="PTHR11447:SF16">
    <property type="entry name" value="P53 PROTEIN LONG FORM VARIANT 1"/>
    <property type="match status" value="1"/>
</dbReference>
<dbReference type="GO" id="GO:0006915">
    <property type="term" value="P:apoptotic process"/>
    <property type="evidence" value="ECO:0007669"/>
    <property type="project" value="UniProtKB-KW"/>
</dbReference>
<comment type="similarity">
    <text evidence="2">Belongs to the p53 family.</text>
</comment>
<evidence type="ECO:0000259" key="15">
    <source>
        <dbReference type="Pfam" id="PF00870"/>
    </source>
</evidence>
<dbReference type="CDD" id="cd08367">
    <property type="entry name" value="P53"/>
    <property type="match status" value="1"/>
</dbReference>
<dbReference type="OrthoDB" id="5980665at2759"/>
<dbReference type="Gene3D" id="4.10.170.10">
    <property type="entry name" value="p53-like tetramerisation domain"/>
    <property type="match status" value="1"/>
</dbReference>
<keyword evidence="9" id="KW-0804">Transcription</keyword>
<evidence type="ECO:0000256" key="5">
    <source>
        <dbReference type="ARBA" id="ARBA00022833"/>
    </source>
</evidence>
<evidence type="ECO:0000256" key="8">
    <source>
        <dbReference type="ARBA" id="ARBA00023159"/>
    </source>
</evidence>
<dbReference type="SUPFAM" id="SSF47719">
    <property type="entry name" value="p53 tetramerization domain"/>
    <property type="match status" value="1"/>
</dbReference>
<feature type="compositionally biased region" description="Pro residues" evidence="14">
    <location>
        <begin position="116"/>
        <end position="125"/>
    </location>
</feature>
<evidence type="ECO:0000256" key="2">
    <source>
        <dbReference type="ARBA" id="ARBA00006167"/>
    </source>
</evidence>
<evidence type="ECO:0000256" key="10">
    <source>
        <dbReference type="ARBA" id="ARBA00023242"/>
    </source>
</evidence>
<feature type="compositionally biased region" description="Low complexity" evidence="14">
    <location>
        <begin position="521"/>
        <end position="540"/>
    </location>
</feature>
<dbReference type="InterPro" id="IPR002117">
    <property type="entry name" value="p53_tumour_suppressor"/>
</dbReference>
<sequence>MSQPSSQGSNYSLEPLLSQETLEHVFTNVNYMFQNQTDLQSMQTQINMVPTVINVSDENIHESVEMNLESVAVLRPEQGELLQLLQEQQFQNLQQQPGFKQEPLDNTSPLPSTLATPPPEEPSPQPLIVCNTDFPGLYGFGLGFEVERSPPTKSAQWTYSPTLEKLFVKMRCIVPIRVKLRVFPPAHAGFYIRVVVIYRQPDHYREIVERCPNHRTKHKDGHPAPEHLLRCENPNTIYVTCPETGRHSLKIPLETPQAGSDFVTNMFQFMCFSSCPGGLNRRPILVIFTLEQNNIVVGRKAQNIRICACPGRDRTNEEIADAKKQSRNAAVSAIDPQPQPVSTSSPNVTPPPTPQASPAPQTSPQEPSTSTAADDASQNVQVPKLTKKRCKFGVPCTIPKAHASMSTGFEVRSLSIDRNAMKRLRREEDEEIFTIQVRGHEKYELLLKMKEGLDMMDMVPQAQIDNYRASCPPCGRLKTSRMLQNSRNLPDSQNPQNSSSDSQNSMESQPDDIEGTPPVTQLSRSDSGSSYQSPSSSQKSSGGGTGFNAVRFTLRRTVSLDKKGFQP</sequence>
<keyword evidence="4 11" id="KW-0479">Metal-binding</keyword>
<evidence type="ECO:0000256" key="11">
    <source>
        <dbReference type="PIRSR" id="PIRSR602117-1"/>
    </source>
</evidence>
<name>A0A2B4RUK1_STYPI</name>
<feature type="region of interest" description="Disordered" evidence="14">
    <location>
        <begin position="320"/>
        <end position="382"/>
    </location>
</feature>
<evidence type="ECO:0000256" key="3">
    <source>
        <dbReference type="ARBA" id="ARBA00022703"/>
    </source>
</evidence>
<feature type="cross-link" description="Glycyl lysine isopeptide (Lys-Gly) (interchain with G-Cter in ubiquitin)" evidence="13">
    <location>
        <position position="323"/>
    </location>
</feature>
<dbReference type="PANTHER" id="PTHR11447">
    <property type="entry name" value="CELLULAR TUMOR ANTIGEN P53"/>
    <property type="match status" value="1"/>
</dbReference>
<proteinExistence type="inferred from homology"/>
<feature type="binding site" evidence="11">
    <location>
        <position position="214"/>
    </location>
    <ligand>
        <name>Zn(2+)</name>
        <dbReference type="ChEBI" id="CHEBI:29105"/>
    </ligand>
</feature>
<keyword evidence="3" id="KW-0053">Apoptosis</keyword>
<evidence type="ECO:0000256" key="1">
    <source>
        <dbReference type="ARBA" id="ARBA00004123"/>
    </source>
</evidence>
<comment type="subcellular location">
    <subcellularLocation>
        <location evidence="1">Nucleus</location>
    </subcellularLocation>
</comment>
<dbReference type="GO" id="GO:0046872">
    <property type="term" value="F:metal ion binding"/>
    <property type="evidence" value="ECO:0007669"/>
    <property type="project" value="UniProtKB-KW"/>
</dbReference>
<keyword evidence="10" id="KW-0539">Nucleus</keyword>
<feature type="region of interest" description="Disordered" evidence="14">
    <location>
        <begin position="485"/>
        <end position="548"/>
    </location>
</feature>
<dbReference type="EMBL" id="LSMT01000337">
    <property type="protein sequence ID" value="PFX19935.1"/>
    <property type="molecule type" value="Genomic_DNA"/>
</dbReference>
<comment type="cofactor">
    <cofactor evidence="11">
        <name>Zn(2+)</name>
        <dbReference type="ChEBI" id="CHEBI:29105"/>
    </cofactor>
    <text evidence="11">Binds 1 zinc ion per subunit.</text>
</comment>
<evidence type="ECO:0000313" key="18">
    <source>
        <dbReference type="Proteomes" id="UP000225706"/>
    </source>
</evidence>
<feature type="domain" description="p53 tetramerisation" evidence="16">
    <location>
        <begin position="425"/>
        <end position="463"/>
    </location>
</feature>
<dbReference type="SUPFAM" id="SSF49417">
    <property type="entry name" value="p53-like transcription factors"/>
    <property type="match status" value="1"/>
</dbReference>
<dbReference type="Pfam" id="PF00870">
    <property type="entry name" value="P53"/>
    <property type="match status" value="1"/>
</dbReference>
<evidence type="ECO:0000256" key="4">
    <source>
        <dbReference type="ARBA" id="ARBA00022723"/>
    </source>
</evidence>
<protein>
    <submittedName>
        <fullName evidence="17">Cellular tumor antigen p53</fullName>
    </submittedName>
</protein>
<gene>
    <name evidence="17" type="primary">tp53</name>
    <name evidence="17" type="ORF">AWC38_SpisGene15629</name>
</gene>
<dbReference type="GO" id="GO:0000978">
    <property type="term" value="F:RNA polymerase II cis-regulatory region sequence-specific DNA binding"/>
    <property type="evidence" value="ECO:0007669"/>
    <property type="project" value="TreeGrafter"/>
</dbReference>
<feature type="compositionally biased region" description="Pro residues" evidence="14">
    <location>
        <begin position="348"/>
        <end position="357"/>
    </location>
</feature>
<organism evidence="17 18">
    <name type="scientific">Stylophora pistillata</name>
    <name type="common">Smooth cauliflower coral</name>
    <dbReference type="NCBI Taxonomy" id="50429"/>
    <lineage>
        <taxon>Eukaryota</taxon>
        <taxon>Metazoa</taxon>
        <taxon>Cnidaria</taxon>
        <taxon>Anthozoa</taxon>
        <taxon>Hexacorallia</taxon>
        <taxon>Scleractinia</taxon>
        <taxon>Astrocoeniina</taxon>
        <taxon>Pocilloporidae</taxon>
        <taxon>Stylophora</taxon>
    </lineage>
</organism>
<keyword evidence="6" id="KW-0805">Transcription regulation</keyword>
<comment type="caution">
    <text evidence="17">The sequence shown here is derived from an EMBL/GenBank/DDBJ whole genome shotgun (WGS) entry which is preliminary data.</text>
</comment>
<keyword evidence="8" id="KW-0010">Activator</keyword>
<keyword evidence="5 11" id="KW-0862">Zinc</keyword>
<evidence type="ECO:0000256" key="12">
    <source>
        <dbReference type="PIRSR" id="PIRSR602117-2"/>
    </source>
</evidence>
<feature type="site" description="Interaction with DNA" evidence="12">
    <location>
        <position position="153"/>
    </location>
</feature>